<feature type="non-terminal residue" evidence="3">
    <location>
        <position position="475"/>
    </location>
</feature>
<dbReference type="EMBL" id="OV170228">
    <property type="protein sequence ID" value="CAH0729840.1"/>
    <property type="molecule type" value="Genomic_DNA"/>
</dbReference>
<gene>
    <name evidence="3" type="ORF">BINO364_LOCUS14891</name>
</gene>
<dbReference type="PANTHER" id="PTHR39959:SF1">
    <property type="entry name" value="ZP DOMAIN-CONTAINING PROTEIN"/>
    <property type="match status" value="1"/>
</dbReference>
<dbReference type="Proteomes" id="UP000838878">
    <property type="component" value="Chromosome 8"/>
</dbReference>
<feature type="domain" description="ZP" evidence="2">
    <location>
        <begin position="50"/>
        <end position="346"/>
    </location>
</feature>
<protein>
    <recommendedName>
        <fullName evidence="2">ZP domain-containing protein</fullName>
    </recommendedName>
</protein>
<keyword evidence="1" id="KW-1133">Transmembrane helix</keyword>
<dbReference type="InterPro" id="IPR001507">
    <property type="entry name" value="ZP_dom"/>
</dbReference>
<organism evidence="3 4">
    <name type="scientific">Brenthis ino</name>
    <name type="common">lesser marbled fritillary</name>
    <dbReference type="NCBI Taxonomy" id="405034"/>
    <lineage>
        <taxon>Eukaryota</taxon>
        <taxon>Metazoa</taxon>
        <taxon>Ecdysozoa</taxon>
        <taxon>Arthropoda</taxon>
        <taxon>Hexapoda</taxon>
        <taxon>Insecta</taxon>
        <taxon>Pterygota</taxon>
        <taxon>Neoptera</taxon>
        <taxon>Endopterygota</taxon>
        <taxon>Lepidoptera</taxon>
        <taxon>Glossata</taxon>
        <taxon>Ditrysia</taxon>
        <taxon>Papilionoidea</taxon>
        <taxon>Nymphalidae</taxon>
        <taxon>Heliconiinae</taxon>
        <taxon>Argynnini</taxon>
        <taxon>Brenthis</taxon>
    </lineage>
</organism>
<proteinExistence type="predicted"/>
<dbReference type="PROSITE" id="PS51034">
    <property type="entry name" value="ZP_2"/>
    <property type="match status" value="1"/>
</dbReference>
<evidence type="ECO:0000259" key="2">
    <source>
        <dbReference type="PROSITE" id="PS51034"/>
    </source>
</evidence>
<feature type="transmembrane region" description="Helical" evidence="1">
    <location>
        <begin position="409"/>
        <end position="430"/>
    </location>
</feature>
<sequence length="475" mass="52750">MLTRTIIRETKILIVPSTSLNAHCSRFRLHLLKTMTVITDIQCTFASGGPGIRDSVSALLRKPEGFRGAPLFADDRVTDPIADPVCQIRPEPEDPTGLLYRLRINDFTKCGVLKRNTTRHLLYSTGILLTGGRTPGFVHVRIWFPQFPGVVMQSDQELIIMCKPPEPTIIENKAAGFAGSFPHGARVSGVVEETPGRLEYEVALYKEAPPVSRHSNHSLDMPVDQVNTAVPIGTKLQLRARINPDSAWRHIKLLEVAVSPDPDRPHAPGAVLLVKDGCRNKDFASIIPHQPARYRERHNEVFLDFEAFLLASMKERSTLWIHSQIKACMDVADCQPDYCLDLYEPSGHGRKRRSLPDVSHSNNVTASSLTTDNSSIPFTRFKENLEYTVVMPGELFHRTPIEATCATSMMVAVALGALLFMSALLMCYLATKLNSTMLKNNNIHAPSGKGFEQILRELAQHSLPDAGYTGRPTVQ</sequence>
<keyword evidence="4" id="KW-1185">Reference proteome</keyword>
<dbReference type="AlphaFoldDB" id="A0A8J9YKB0"/>
<dbReference type="PANTHER" id="PTHR39959">
    <property type="entry name" value="RE44287P-RELATED"/>
    <property type="match status" value="1"/>
</dbReference>
<evidence type="ECO:0000313" key="4">
    <source>
        <dbReference type="Proteomes" id="UP000838878"/>
    </source>
</evidence>
<accession>A0A8J9YKB0</accession>
<evidence type="ECO:0000313" key="3">
    <source>
        <dbReference type="EMBL" id="CAH0729840.1"/>
    </source>
</evidence>
<evidence type="ECO:0000256" key="1">
    <source>
        <dbReference type="SAM" id="Phobius"/>
    </source>
</evidence>
<reference evidence="3" key="1">
    <citation type="submission" date="2021-12" db="EMBL/GenBank/DDBJ databases">
        <authorList>
            <person name="Martin H S."/>
        </authorList>
    </citation>
    <scope>NUCLEOTIDE SEQUENCE</scope>
</reference>
<dbReference type="OrthoDB" id="8249838at2759"/>
<name>A0A8J9YKB0_9NEOP</name>
<keyword evidence="1" id="KW-0812">Transmembrane</keyword>
<keyword evidence="1" id="KW-0472">Membrane</keyword>